<keyword evidence="2" id="KW-1185">Reference proteome</keyword>
<evidence type="ECO:0000313" key="2">
    <source>
        <dbReference type="Proteomes" id="UP000314294"/>
    </source>
</evidence>
<protein>
    <submittedName>
        <fullName evidence="1">Uncharacterized protein</fullName>
    </submittedName>
</protein>
<dbReference type="EMBL" id="SRLO01000002">
    <property type="protein sequence ID" value="TNN89289.1"/>
    <property type="molecule type" value="Genomic_DNA"/>
</dbReference>
<dbReference type="Proteomes" id="UP000314294">
    <property type="component" value="Unassembled WGS sequence"/>
</dbReference>
<gene>
    <name evidence="1" type="ORF">EYF80_000577</name>
</gene>
<evidence type="ECO:0000313" key="1">
    <source>
        <dbReference type="EMBL" id="TNN89289.1"/>
    </source>
</evidence>
<dbReference type="AlphaFoldDB" id="A0A4Z2JG96"/>
<reference evidence="1 2" key="1">
    <citation type="submission" date="2019-03" db="EMBL/GenBank/DDBJ databases">
        <title>First draft genome of Liparis tanakae, snailfish: a comprehensive survey of snailfish specific genes.</title>
        <authorList>
            <person name="Kim W."/>
            <person name="Song I."/>
            <person name="Jeong J.-H."/>
            <person name="Kim D."/>
            <person name="Kim S."/>
            <person name="Ryu S."/>
            <person name="Song J.Y."/>
            <person name="Lee S.K."/>
        </authorList>
    </citation>
    <scope>NUCLEOTIDE SEQUENCE [LARGE SCALE GENOMIC DNA]</scope>
    <source>
        <tissue evidence="1">Muscle</tissue>
    </source>
</reference>
<name>A0A4Z2JG96_9TELE</name>
<sequence>MKGSTKDNFLQQTWPGEKEDVATRARSHSGRREHVLSLMTEYQGCPCWGKEACHRAPHFSDGHIRRGGPLAK</sequence>
<accession>A0A4Z2JG96</accession>
<comment type="caution">
    <text evidence="1">The sequence shown here is derived from an EMBL/GenBank/DDBJ whole genome shotgun (WGS) entry which is preliminary data.</text>
</comment>
<proteinExistence type="predicted"/>
<organism evidence="1 2">
    <name type="scientific">Liparis tanakae</name>
    <name type="common">Tanaka's snailfish</name>
    <dbReference type="NCBI Taxonomy" id="230148"/>
    <lineage>
        <taxon>Eukaryota</taxon>
        <taxon>Metazoa</taxon>
        <taxon>Chordata</taxon>
        <taxon>Craniata</taxon>
        <taxon>Vertebrata</taxon>
        <taxon>Euteleostomi</taxon>
        <taxon>Actinopterygii</taxon>
        <taxon>Neopterygii</taxon>
        <taxon>Teleostei</taxon>
        <taxon>Neoteleostei</taxon>
        <taxon>Acanthomorphata</taxon>
        <taxon>Eupercaria</taxon>
        <taxon>Perciformes</taxon>
        <taxon>Cottioidei</taxon>
        <taxon>Cottales</taxon>
        <taxon>Liparidae</taxon>
        <taxon>Liparis</taxon>
    </lineage>
</organism>